<dbReference type="InterPro" id="IPR016181">
    <property type="entry name" value="Acyl_CoA_acyltransferase"/>
</dbReference>
<evidence type="ECO:0000256" key="1">
    <source>
        <dbReference type="ARBA" id="ARBA00022679"/>
    </source>
</evidence>
<comment type="caution">
    <text evidence="3">The sequence shown here is derived from an EMBL/GenBank/DDBJ whole genome shotgun (WGS) entry which is preliminary data.</text>
</comment>
<sequence>MEIVLASTQKHFADVFRIRTNVFIGEQHVPAQEEIDELDQFVPILVAYEGDMALGTARVIETKEGYAKIGRVAVLKEARQKGVGRALMMAAMEYIEDKMSVNQIKLDAQIGAQKFYESLGFIAHGEVFLDAGIDHISMVRFIKR</sequence>
<proteinExistence type="predicted"/>
<dbReference type="GO" id="GO:0016747">
    <property type="term" value="F:acyltransferase activity, transferring groups other than amino-acyl groups"/>
    <property type="evidence" value="ECO:0007669"/>
    <property type="project" value="InterPro"/>
</dbReference>
<keyword evidence="2" id="KW-0012">Acyltransferase</keyword>
<evidence type="ECO:0000313" key="3">
    <source>
        <dbReference type="EMBL" id="MTL93958.1"/>
    </source>
</evidence>
<name>A0A6G2CNI2_9FIRM</name>
<dbReference type="PANTHER" id="PTHR43877:SF1">
    <property type="entry name" value="ACETYLTRANSFERASE"/>
    <property type="match status" value="1"/>
</dbReference>
<dbReference type="Pfam" id="PF13673">
    <property type="entry name" value="Acetyltransf_10"/>
    <property type="match status" value="1"/>
</dbReference>
<dbReference type="RefSeq" id="WP_009607608.1">
    <property type="nucleotide sequence ID" value="NZ_CABJBH010000003.1"/>
</dbReference>
<evidence type="ECO:0000256" key="2">
    <source>
        <dbReference type="ARBA" id="ARBA00023315"/>
    </source>
</evidence>
<dbReference type="Gene3D" id="3.40.630.30">
    <property type="match status" value="1"/>
</dbReference>
<organism evidence="3">
    <name type="scientific">Turicibacter sanguinis</name>
    <dbReference type="NCBI Taxonomy" id="154288"/>
    <lineage>
        <taxon>Bacteria</taxon>
        <taxon>Bacillati</taxon>
        <taxon>Bacillota</taxon>
        <taxon>Erysipelotrichia</taxon>
        <taxon>Erysipelotrichales</taxon>
        <taxon>Turicibacteraceae</taxon>
        <taxon>Turicibacter</taxon>
    </lineage>
</organism>
<keyword evidence="1 3" id="KW-0808">Transferase</keyword>
<gene>
    <name evidence="3" type="ORF">GMA64_05425</name>
</gene>
<dbReference type="AlphaFoldDB" id="A0A6G2CNI2"/>
<reference evidence="3" key="1">
    <citation type="journal article" date="2019" name="Nat. Med.">
        <title>A library of human gut bacterial isolates paired with longitudinal multiomics data enables mechanistic microbiome research.</title>
        <authorList>
            <person name="Poyet M."/>
            <person name="Groussin M."/>
            <person name="Gibbons S.M."/>
            <person name="Avila-Pacheco J."/>
            <person name="Jiang X."/>
            <person name="Kearney S.M."/>
            <person name="Perrotta A.R."/>
            <person name="Berdy B."/>
            <person name="Zhao S."/>
            <person name="Lieberman T.D."/>
            <person name="Swanson P.K."/>
            <person name="Smith M."/>
            <person name="Roesemann S."/>
            <person name="Alexander J.E."/>
            <person name="Rich S.A."/>
            <person name="Livny J."/>
            <person name="Vlamakis H."/>
            <person name="Clish C."/>
            <person name="Bullock K."/>
            <person name="Deik A."/>
            <person name="Scott J."/>
            <person name="Pierce K.A."/>
            <person name="Xavier R.J."/>
            <person name="Alm E.J."/>
        </authorList>
    </citation>
    <scope>NUCLEOTIDE SEQUENCE</scope>
    <source>
        <strain evidence="3">BIOML-A179</strain>
    </source>
</reference>
<protein>
    <submittedName>
        <fullName evidence="3">GNAT family N-acetyltransferase</fullName>
    </submittedName>
</protein>
<dbReference type="PROSITE" id="PS51186">
    <property type="entry name" value="GNAT"/>
    <property type="match status" value="1"/>
</dbReference>
<dbReference type="InterPro" id="IPR000182">
    <property type="entry name" value="GNAT_dom"/>
</dbReference>
<dbReference type="SUPFAM" id="SSF55729">
    <property type="entry name" value="Acyl-CoA N-acyltransferases (Nat)"/>
    <property type="match status" value="1"/>
</dbReference>
<dbReference type="EMBL" id="WMQV01000009">
    <property type="protein sequence ID" value="MTL93958.1"/>
    <property type="molecule type" value="Genomic_DNA"/>
</dbReference>
<dbReference type="CDD" id="cd04301">
    <property type="entry name" value="NAT_SF"/>
    <property type="match status" value="1"/>
</dbReference>
<accession>A0A6G2CNI2</accession>
<dbReference type="InterPro" id="IPR050832">
    <property type="entry name" value="Bact_Acetyltransf"/>
</dbReference>
<dbReference type="PANTHER" id="PTHR43877">
    <property type="entry name" value="AMINOALKYLPHOSPHONATE N-ACETYLTRANSFERASE-RELATED-RELATED"/>
    <property type="match status" value="1"/>
</dbReference>